<dbReference type="EMBL" id="JAVYJV010000003">
    <property type="protein sequence ID" value="KAK4374879.1"/>
    <property type="molecule type" value="Genomic_DNA"/>
</dbReference>
<name>A0AAE1SQA1_9SOLA</name>
<gene>
    <name evidence="1" type="ORF">RND71_005556</name>
</gene>
<organism evidence="1 2">
    <name type="scientific">Anisodus tanguticus</name>
    <dbReference type="NCBI Taxonomy" id="243964"/>
    <lineage>
        <taxon>Eukaryota</taxon>
        <taxon>Viridiplantae</taxon>
        <taxon>Streptophyta</taxon>
        <taxon>Embryophyta</taxon>
        <taxon>Tracheophyta</taxon>
        <taxon>Spermatophyta</taxon>
        <taxon>Magnoliopsida</taxon>
        <taxon>eudicotyledons</taxon>
        <taxon>Gunneridae</taxon>
        <taxon>Pentapetalae</taxon>
        <taxon>asterids</taxon>
        <taxon>lamiids</taxon>
        <taxon>Solanales</taxon>
        <taxon>Solanaceae</taxon>
        <taxon>Solanoideae</taxon>
        <taxon>Hyoscyameae</taxon>
        <taxon>Anisodus</taxon>
    </lineage>
</organism>
<evidence type="ECO:0000313" key="2">
    <source>
        <dbReference type="Proteomes" id="UP001291623"/>
    </source>
</evidence>
<accession>A0AAE1SQA1</accession>
<sequence length="51" mass="5617">MSTVAAEMMLQCVCDGSLSMSDMDIERRPQPSTCALTYYKKTDLRLIAGIA</sequence>
<dbReference type="Proteomes" id="UP001291623">
    <property type="component" value="Unassembled WGS sequence"/>
</dbReference>
<reference evidence="1" key="1">
    <citation type="submission" date="2023-12" db="EMBL/GenBank/DDBJ databases">
        <title>Genome assembly of Anisodus tanguticus.</title>
        <authorList>
            <person name="Wang Y.-J."/>
        </authorList>
    </citation>
    <scope>NUCLEOTIDE SEQUENCE</scope>
    <source>
        <strain evidence="1">KB-2021</strain>
        <tissue evidence="1">Leaf</tissue>
    </source>
</reference>
<dbReference type="AlphaFoldDB" id="A0AAE1SQA1"/>
<evidence type="ECO:0000313" key="1">
    <source>
        <dbReference type="EMBL" id="KAK4374879.1"/>
    </source>
</evidence>
<protein>
    <submittedName>
        <fullName evidence="1">Uncharacterized protein</fullName>
    </submittedName>
</protein>
<keyword evidence="2" id="KW-1185">Reference proteome</keyword>
<proteinExistence type="predicted"/>
<comment type="caution">
    <text evidence="1">The sequence shown here is derived from an EMBL/GenBank/DDBJ whole genome shotgun (WGS) entry which is preliminary data.</text>
</comment>